<dbReference type="CDD" id="cd05233">
    <property type="entry name" value="SDR_c"/>
    <property type="match status" value="1"/>
</dbReference>
<dbReference type="PROSITE" id="PS00061">
    <property type="entry name" value="ADH_SHORT"/>
    <property type="match status" value="1"/>
</dbReference>
<dbReference type="Gene3D" id="3.40.50.720">
    <property type="entry name" value="NAD(P)-binding Rossmann-like Domain"/>
    <property type="match status" value="1"/>
</dbReference>
<dbReference type="Proteomes" id="UP000317078">
    <property type="component" value="Unassembled WGS sequence"/>
</dbReference>
<dbReference type="InterPro" id="IPR002347">
    <property type="entry name" value="SDR_fam"/>
</dbReference>
<comment type="similarity">
    <text evidence="1">Belongs to the short-chain dehydrogenases/reductases (SDR) family.</text>
</comment>
<evidence type="ECO:0000256" key="1">
    <source>
        <dbReference type="ARBA" id="ARBA00006484"/>
    </source>
</evidence>
<dbReference type="InterPro" id="IPR036291">
    <property type="entry name" value="NAD(P)-bd_dom_sf"/>
</dbReference>
<evidence type="ECO:0000256" key="2">
    <source>
        <dbReference type="ARBA" id="ARBA00023002"/>
    </source>
</evidence>
<name>A0A502G964_9PROT</name>
<dbReference type="OrthoDB" id="8477999at2"/>
<dbReference type="InterPro" id="IPR020904">
    <property type="entry name" value="Sc_DH/Rdtase_CS"/>
</dbReference>
<dbReference type="PRINTS" id="PR00081">
    <property type="entry name" value="GDHRDH"/>
</dbReference>
<sequence>MHHSSTAALITGATSGIGEAFVHALPATTDLLLNGRNEEALGRLAAALTARNPGRRVETVAADLATDEGLAAVCAAGEAFGVDLLVCDAGVGPFGDVLSAPEADLRETVLVNALAPLVMIRRLLPGMIVRAEAEGRRAGLIVVSSGLGFVPTPRLATYAATKAFDLSLTEALSAELSGRPVDILALCPTATRSRFAERSGFGRNLPGAQDPSHVATRALAALGRQRTLVLGAITGSVLTVPALVRAAAAQVLQTVMPRG</sequence>
<keyword evidence="4" id="KW-1185">Reference proteome</keyword>
<comment type="caution">
    <text evidence="3">The sequence shown here is derived from an EMBL/GenBank/DDBJ whole genome shotgun (WGS) entry which is preliminary data.</text>
</comment>
<evidence type="ECO:0000313" key="4">
    <source>
        <dbReference type="Proteomes" id="UP000317078"/>
    </source>
</evidence>
<dbReference type="PANTHER" id="PTHR44196">
    <property type="entry name" value="DEHYDROGENASE/REDUCTASE SDR FAMILY MEMBER 7B"/>
    <property type="match status" value="1"/>
</dbReference>
<dbReference type="AlphaFoldDB" id="A0A502G964"/>
<organism evidence="3 4">
    <name type="scientific">Muricoccus nepalensis</name>
    <dbReference type="NCBI Taxonomy" id="1854500"/>
    <lineage>
        <taxon>Bacteria</taxon>
        <taxon>Pseudomonadati</taxon>
        <taxon>Pseudomonadota</taxon>
        <taxon>Alphaproteobacteria</taxon>
        <taxon>Acetobacterales</taxon>
        <taxon>Roseomonadaceae</taxon>
        <taxon>Muricoccus</taxon>
    </lineage>
</organism>
<accession>A0A502G964</accession>
<evidence type="ECO:0000313" key="3">
    <source>
        <dbReference type="EMBL" id="TPG58469.1"/>
    </source>
</evidence>
<dbReference type="GO" id="GO:0016020">
    <property type="term" value="C:membrane"/>
    <property type="evidence" value="ECO:0007669"/>
    <property type="project" value="TreeGrafter"/>
</dbReference>
<dbReference type="SUPFAM" id="SSF51735">
    <property type="entry name" value="NAD(P)-binding Rossmann-fold domains"/>
    <property type="match status" value="1"/>
</dbReference>
<dbReference type="Pfam" id="PF00106">
    <property type="entry name" value="adh_short"/>
    <property type="match status" value="1"/>
</dbReference>
<keyword evidence="2" id="KW-0560">Oxidoreductase</keyword>
<gene>
    <name evidence="3" type="ORF">EAH89_07595</name>
</gene>
<dbReference type="EMBL" id="RCZP01000005">
    <property type="protein sequence ID" value="TPG58469.1"/>
    <property type="molecule type" value="Genomic_DNA"/>
</dbReference>
<dbReference type="GO" id="GO:0016491">
    <property type="term" value="F:oxidoreductase activity"/>
    <property type="evidence" value="ECO:0007669"/>
    <property type="project" value="UniProtKB-KW"/>
</dbReference>
<proteinExistence type="inferred from homology"/>
<reference evidence="3 4" key="1">
    <citation type="journal article" date="2019" name="Environ. Microbiol.">
        <title>Species interactions and distinct microbial communities in high Arctic permafrost affected cryosols are associated with the CH4 and CO2 gas fluxes.</title>
        <authorList>
            <person name="Altshuler I."/>
            <person name="Hamel J."/>
            <person name="Turney S."/>
            <person name="Magnuson E."/>
            <person name="Levesque R."/>
            <person name="Greer C."/>
            <person name="Whyte L.G."/>
        </authorList>
    </citation>
    <scope>NUCLEOTIDE SEQUENCE [LARGE SCALE GENOMIC DNA]</scope>
    <source>
        <strain evidence="3 4">S9.3B</strain>
    </source>
</reference>
<dbReference type="RefSeq" id="WP_140882205.1">
    <property type="nucleotide sequence ID" value="NZ_RCZP01000005.1"/>
</dbReference>
<protein>
    <submittedName>
        <fullName evidence="3">SDR family NAD(P)-dependent oxidoreductase</fullName>
    </submittedName>
</protein>
<dbReference type="PANTHER" id="PTHR44196:SF2">
    <property type="entry name" value="SHORT-CHAIN DEHYDROGENASE-RELATED"/>
    <property type="match status" value="1"/>
</dbReference>